<dbReference type="Gene3D" id="3.30.70.270">
    <property type="match status" value="1"/>
</dbReference>
<dbReference type="CDD" id="cd01647">
    <property type="entry name" value="RT_LTR"/>
    <property type="match status" value="1"/>
</dbReference>
<protein>
    <recommendedName>
        <fullName evidence="2">Reverse transcriptase domain-containing protein</fullName>
    </recommendedName>
</protein>
<proteinExistence type="predicted"/>
<dbReference type="Pfam" id="PF00078">
    <property type="entry name" value="RVT_1"/>
    <property type="match status" value="1"/>
</dbReference>
<dbReference type="InterPro" id="IPR053134">
    <property type="entry name" value="RNA-dir_DNA_polymerase"/>
</dbReference>
<dbReference type="AlphaFoldDB" id="A0AAP0L3F2"/>
<evidence type="ECO:0000256" key="1">
    <source>
        <dbReference type="SAM" id="SignalP"/>
    </source>
</evidence>
<feature type="signal peptide" evidence="1">
    <location>
        <begin position="1"/>
        <end position="19"/>
    </location>
</feature>
<dbReference type="EMBL" id="JBBNAF010000002">
    <property type="protein sequence ID" value="KAK9162993.1"/>
    <property type="molecule type" value="Genomic_DNA"/>
</dbReference>
<dbReference type="InterPro" id="IPR000477">
    <property type="entry name" value="RT_dom"/>
</dbReference>
<dbReference type="PANTHER" id="PTHR24559:SF450">
    <property type="entry name" value="RNA-DIRECTED DNA POLYMERASE HOMOLOG"/>
    <property type="match status" value="1"/>
</dbReference>
<comment type="caution">
    <text evidence="3">The sequence shown here is derived from an EMBL/GenBank/DDBJ whole genome shotgun (WGS) entry which is preliminary data.</text>
</comment>
<reference evidence="3 4" key="1">
    <citation type="submission" date="2024-01" db="EMBL/GenBank/DDBJ databases">
        <title>Genome assemblies of Stephania.</title>
        <authorList>
            <person name="Yang L."/>
        </authorList>
    </citation>
    <scope>NUCLEOTIDE SEQUENCE [LARGE SCALE GENOMIC DNA]</scope>
    <source>
        <strain evidence="3">YNDBR</strain>
        <tissue evidence="3">Leaf</tissue>
    </source>
</reference>
<keyword evidence="4" id="KW-1185">Reference proteome</keyword>
<dbReference type="InterPro" id="IPR043502">
    <property type="entry name" value="DNA/RNA_pol_sf"/>
</dbReference>
<evidence type="ECO:0000313" key="3">
    <source>
        <dbReference type="EMBL" id="KAK9162993.1"/>
    </source>
</evidence>
<dbReference type="Gene3D" id="3.10.10.10">
    <property type="entry name" value="HIV Type 1 Reverse Transcriptase, subunit A, domain 1"/>
    <property type="match status" value="1"/>
</dbReference>
<sequence>MSMMSSDVLLRMKWLFSLGFSTTDWPSLTLSFTSGGRQHSIKGDPNLYRALISCKSVQKAWASDMGCFLIEFCHVAMDFESTEEEVVEPCIRELLDSFLPLFQLPTNLPPVRACDHAIILREGTDPVRARPYRYPHIPKSEIEALVSEMLAVGIIQPSSSPFSSHILLVKKKDGSWQFCIDYRTLNKVTVPNRFPIPNIDELLDELHCATIFWKLYLLSCYHQIRVCPQDVHKTAFRMHECHYKFLVMSFGLSNASTTLQALMNSIFKGLLRRFVLVFFDDILVYNTSLATHVEHLSQVLSIFFAHSLFVNFKKCCFAKSQLDYLGHVISGEAIMADPGKVKAMDG</sequence>
<organism evidence="3 4">
    <name type="scientific">Stephania yunnanensis</name>
    <dbReference type="NCBI Taxonomy" id="152371"/>
    <lineage>
        <taxon>Eukaryota</taxon>
        <taxon>Viridiplantae</taxon>
        <taxon>Streptophyta</taxon>
        <taxon>Embryophyta</taxon>
        <taxon>Tracheophyta</taxon>
        <taxon>Spermatophyta</taxon>
        <taxon>Magnoliopsida</taxon>
        <taxon>Ranunculales</taxon>
        <taxon>Menispermaceae</taxon>
        <taxon>Menispermoideae</taxon>
        <taxon>Cissampelideae</taxon>
        <taxon>Stephania</taxon>
    </lineage>
</organism>
<dbReference type="SUPFAM" id="SSF56672">
    <property type="entry name" value="DNA/RNA polymerases"/>
    <property type="match status" value="1"/>
</dbReference>
<name>A0AAP0L3F2_9MAGN</name>
<gene>
    <name evidence="3" type="ORF">Syun_003895</name>
</gene>
<keyword evidence="1" id="KW-0732">Signal</keyword>
<evidence type="ECO:0000259" key="2">
    <source>
        <dbReference type="Pfam" id="PF00078"/>
    </source>
</evidence>
<feature type="chain" id="PRO_5043000770" description="Reverse transcriptase domain-containing protein" evidence="1">
    <location>
        <begin position="20"/>
        <end position="346"/>
    </location>
</feature>
<feature type="domain" description="Reverse transcriptase" evidence="2">
    <location>
        <begin position="169"/>
        <end position="329"/>
    </location>
</feature>
<accession>A0AAP0L3F2</accession>
<dbReference type="InterPro" id="IPR043128">
    <property type="entry name" value="Rev_trsase/Diguanyl_cyclase"/>
</dbReference>
<evidence type="ECO:0000313" key="4">
    <source>
        <dbReference type="Proteomes" id="UP001420932"/>
    </source>
</evidence>
<dbReference type="Proteomes" id="UP001420932">
    <property type="component" value="Unassembled WGS sequence"/>
</dbReference>
<dbReference type="PANTHER" id="PTHR24559">
    <property type="entry name" value="TRANSPOSON TY3-I GAG-POL POLYPROTEIN"/>
    <property type="match status" value="1"/>
</dbReference>